<keyword evidence="1" id="KW-0378">Hydrolase</keyword>
<dbReference type="PANTHER" id="PTHR32241">
    <property type="entry name" value="PATATIN-LIKE PROTEIN 6"/>
    <property type="match status" value="1"/>
</dbReference>
<keyword evidence="8" id="KW-1185">Reference proteome</keyword>
<feature type="compositionally biased region" description="Low complexity" evidence="5">
    <location>
        <begin position="81"/>
        <end position="115"/>
    </location>
</feature>
<dbReference type="GeneID" id="25338112"/>
<sequence>MRLECQYNLEPPTDPSAEAPSWAPAAGSVLLSSVSGLMRLVSERSRDFMKETPAPFSFPSLTDDFEESSKLAQDAVSSPNRASDGLASAAPALSAAAPPGPARSASAAGGSASRELSPDASRQLARTWGSATLAPLYAGAGLRAASPRQAKERFGASEASVTELLVGCREGGDAGVLGSVAARGEGEITETPSKAQETSDKKDPQKDRAMQGVSLQGLFAGMHKRTGYAVEGLLPTASFEVAPEAAEAAGAISGQPEALQEPASAASMEQGPKEHQRTPTGEEAAGKEKPEGGAPSCSPQAPTYPLESLSPAEAPPEQPGEKETAEASSGGRDSSERSTAGCEGSTRDRAKDTDTSASEGGPSAAMHREEPLHAAEPNEATLGDRVHESVKSSGMAKGNAATSDEAAADKRGNSSGIEGSPLPNKFLMRALSMPPLHPRLLQMAAETSAAWGGLDILTALGALPDALLQEEDPGELHEDVLFYEADGHYTETGEEYCMPLGDQQQLVKLVPNNLISVRANRRKFSFLFVPSAGSHLFIELRTSLSLGMSLSATLELVYCGAPLPLYKELPSLYSPTDRKCVLSLDGAGVYAAVGQLVMLRQLEKEVRFLLGDRRLNLASCFDVIVGTGTGGLLALALLRGIQVVRLLREWAGIGGKNLDELAPDWKNAFFMQLVAGMEPKTLRSELVDKFGWRFLNTVSAPLGLITCSNLAQSPPQAFLLRTYEHTSPGKNACRGPLLYAAWATIASPGFLRPIRPEDLTSMGFFVEPPVRLTGATSTDALAANPTLAGLDECARLAHKPLRSFIQSDLQLLVSLGAREFFTTPAARRGPLEPFATEGLTAATMCGHREVLHWLADRLDVYFRFNMPVVGGIRLSPTNPIGLTDLMAVASEYITDEKFFEMKKTAKILAHSVKARMYEKSGGS</sequence>
<name>U6M097_EIMMA</name>
<keyword evidence="3" id="KW-0443">Lipid metabolism</keyword>
<dbReference type="OMA" id="TLELVYC"/>
<dbReference type="InterPro" id="IPR016035">
    <property type="entry name" value="Acyl_Trfase/lysoPLipase"/>
</dbReference>
<evidence type="ECO:0000259" key="6">
    <source>
        <dbReference type="PROSITE" id="PS51635"/>
    </source>
</evidence>
<proteinExistence type="predicted"/>
<evidence type="ECO:0000256" key="5">
    <source>
        <dbReference type="SAM" id="MobiDB-lite"/>
    </source>
</evidence>
<dbReference type="InterPro" id="IPR002641">
    <property type="entry name" value="PNPLA_dom"/>
</dbReference>
<dbReference type="PANTHER" id="PTHR32241:SF3">
    <property type="entry name" value="PATATIN-LIKE PROTEIN 6"/>
    <property type="match status" value="1"/>
</dbReference>
<evidence type="ECO:0000313" key="8">
    <source>
        <dbReference type="Proteomes" id="UP000030763"/>
    </source>
</evidence>
<feature type="region of interest" description="Disordered" evidence="5">
    <location>
        <begin position="67"/>
        <end position="123"/>
    </location>
</feature>
<reference evidence="7" key="1">
    <citation type="submission" date="2013-10" db="EMBL/GenBank/DDBJ databases">
        <title>Genomic analysis of the causative agents of coccidiosis in chickens.</title>
        <authorList>
            <person name="Reid A.J."/>
            <person name="Blake D."/>
            <person name="Billington K."/>
            <person name="Browne H."/>
            <person name="Dunn M."/>
            <person name="Hung S."/>
            <person name="Kawahara F."/>
            <person name="Miranda-Saavedra D."/>
            <person name="Mourier T."/>
            <person name="Nagra H."/>
            <person name="Otto T.D."/>
            <person name="Rawlings N."/>
            <person name="Sanchez A."/>
            <person name="Sanders M."/>
            <person name="Subramaniam C."/>
            <person name="Tay Y."/>
            <person name="Dear P."/>
            <person name="Doerig C."/>
            <person name="Gruber A."/>
            <person name="Parkinson J."/>
            <person name="Shirley M."/>
            <person name="Wan K.L."/>
            <person name="Berriman M."/>
            <person name="Tomley F."/>
            <person name="Pain A."/>
        </authorList>
    </citation>
    <scope>NUCLEOTIDE SEQUENCE [LARGE SCALE GENOMIC DNA]</scope>
    <source>
        <strain evidence="7">Weybridge</strain>
    </source>
</reference>
<keyword evidence="2" id="KW-0442">Lipid degradation</keyword>
<dbReference type="Proteomes" id="UP000030763">
    <property type="component" value="Unassembled WGS sequence"/>
</dbReference>
<feature type="compositionally biased region" description="Basic and acidic residues" evidence="5">
    <location>
        <begin position="345"/>
        <end position="354"/>
    </location>
</feature>
<evidence type="ECO:0000256" key="1">
    <source>
        <dbReference type="ARBA" id="ARBA00022801"/>
    </source>
</evidence>
<reference evidence="7" key="2">
    <citation type="submission" date="2013-10" db="EMBL/GenBank/DDBJ databases">
        <authorList>
            <person name="Aslett M."/>
        </authorList>
    </citation>
    <scope>NUCLEOTIDE SEQUENCE [LARGE SCALE GENOMIC DNA]</scope>
    <source>
        <strain evidence="7">Weybridge</strain>
    </source>
</reference>
<evidence type="ECO:0000256" key="4">
    <source>
        <dbReference type="PROSITE-ProRule" id="PRU01161"/>
    </source>
</evidence>
<evidence type="ECO:0000256" key="2">
    <source>
        <dbReference type="ARBA" id="ARBA00022963"/>
    </source>
</evidence>
<accession>U6M097</accession>
<dbReference type="GO" id="GO:0016042">
    <property type="term" value="P:lipid catabolic process"/>
    <property type="evidence" value="ECO:0007669"/>
    <property type="project" value="UniProtKB-KW"/>
</dbReference>
<dbReference type="PROSITE" id="PS51635">
    <property type="entry name" value="PNPLA"/>
    <property type="match status" value="1"/>
</dbReference>
<organism evidence="7 8">
    <name type="scientific">Eimeria maxima</name>
    <name type="common">Coccidian parasite</name>
    <dbReference type="NCBI Taxonomy" id="5804"/>
    <lineage>
        <taxon>Eukaryota</taxon>
        <taxon>Sar</taxon>
        <taxon>Alveolata</taxon>
        <taxon>Apicomplexa</taxon>
        <taxon>Conoidasida</taxon>
        <taxon>Coccidia</taxon>
        <taxon>Eucoccidiorida</taxon>
        <taxon>Eimeriorina</taxon>
        <taxon>Eimeriidae</taxon>
        <taxon>Eimeria</taxon>
    </lineage>
</organism>
<dbReference type="AlphaFoldDB" id="U6M097"/>
<comment type="caution">
    <text evidence="4">Lacks conserved residue(s) required for the propagation of feature annotation.</text>
</comment>
<feature type="region of interest" description="Disordered" evidence="5">
    <location>
        <begin position="247"/>
        <end position="421"/>
    </location>
</feature>
<dbReference type="RefSeq" id="XP_013334280.1">
    <property type="nucleotide sequence ID" value="XM_013478826.1"/>
</dbReference>
<feature type="domain" description="PNPLA" evidence="6">
    <location>
        <begin position="582"/>
        <end position="790"/>
    </location>
</feature>
<dbReference type="VEuPathDB" id="ToxoDB:EMWEY_00041260"/>
<dbReference type="EMBL" id="HG719343">
    <property type="protein sequence ID" value="CDJ57632.1"/>
    <property type="molecule type" value="Genomic_DNA"/>
</dbReference>
<evidence type="ECO:0000256" key="3">
    <source>
        <dbReference type="ARBA" id="ARBA00023098"/>
    </source>
</evidence>
<feature type="compositionally biased region" description="Basic and acidic residues" evidence="5">
    <location>
        <begin position="197"/>
        <end position="209"/>
    </location>
</feature>
<protein>
    <submittedName>
        <fullName evidence="7">Patatin-like phospholipase domain-containing protein, putative</fullName>
    </submittedName>
</protein>
<dbReference type="SUPFAM" id="SSF52151">
    <property type="entry name" value="FabD/lysophospholipase-like"/>
    <property type="match status" value="1"/>
</dbReference>
<dbReference type="OrthoDB" id="630895at2759"/>
<dbReference type="GO" id="GO:0016787">
    <property type="term" value="F:hydrolase activity"/>
    <property type="evidence" value="ECO:0007669"/>
    <property type="project" value="UniProtKB-KW"/>
</dbReference>
<dbReference type="Gene3D" id="3.40.1090.10">
    <property type="entry name" value="Cytosolic phospholipase A2 catalytic domain"/>
    <property type="match status" value="1"/>
</dbReference>
<feature type="region of interest" description="Disordered" evidence="5">
    <location>
        <begin position="175"/>
        <end position="214"/>
    </location>
</feature>
<evidence type="ECO:0000313" key="7">
    <source>
        <dbReference type="EMBL" id="CDJ57632.1"/>
    </source>
</evidence>
<feature type="region of interest" description="Disordered" evidence="5">
    <location>
        <begin position="1"/>
        <end position="22"/>
    </location>
</feature>
<gene>
    <name evidence="7" type="ORF">EMWEY_00041260</name>
</gene>
<dbReference type="Pfam" id="PF01734">
    <property type="entry name" value="Patatin"/>
    <property type="match status" value="1"/>
</dbReference>